<evidence type="ECO:0000256" key="1">
    <source>
        <dbReference type="ARBA" id="ARBA00004496"/>
    </source>
</evidence>
<dbReference type="PROSITE" id="PS00041">
    <property type="entry name" value="HTH_ARAC_FAMILY_1"/>
    <property type="match status" value="1"/>
</dbReference>
<evidence type="ECO:0000256" key="4">
    <source>
        <dbReference type="ARBA" id="ARBA00023159"/>
    </source>
</evidence>
<evidence type="ECO:0000256" key="5">
    <source>
        <dbReference type="ARBA" id="ARBA00023163"/>
    </source>
</evidence>
<dbReference type="PROSITE" id="PS01124">
    <property type="entry name" value="HTH_ARAC_FAMILY_2"/>
    <property type="match status" value="1"/>
</dbReference>
<dbReference type="Gene3D" id="1.10.10.60">
    <property type="entry name" value="Homeodomain-like"/>
    <property type="match status" value="1"/>
</dbReference>
<proteinExistence type="predicted"/>
<dbReference type="SUPFAM" id="SSF46689">
    <property type="entry name" value="Homeodomain-like"/>
    <property type="match status" value="2"/>
</dbReference>
<dbReference type="Proteomes" id="UP000501367">
    <property type="component" value="Chromosome"/>
</dbReference>
<name>A0AAE6ZTP3_9PSED</name>
<protein>
    <submittedName>
        <fullName evidence="8">AraC family transcriptional regulator</fullName>
    </submittedName>
</protein>
<evidence type="ECO:0000256" key="3">
    <source>
        <dbReference type="ARBA" id="ARBA00023125"/>
    </source>
</evidence>
<dbReference type="GO" id="GO:0043565">
    <property type="term" value="F:sequence-specific DNA binding"/>
    <property type="evidence" value="ECO:0007669"/>
    <property type="project" value="InterPro"/>
</dbReference>
<dbReference type="InterPro" id="IPR018060">
    <property type="entry name" value="HTH_AraC"/>
</dbReference>
<organism evidence="8 9">
    <name type="scientific">Pseudomonas umsongensis</name>
    <dbReference type="NCBI Taxonomy" id="198618"/>
    <lineage>
        <taxon>Bacteria</taxon>
        <taxon>Pseudomonadati</taxon>
        <taxon>Pseudomonadota</taxon>
        <taxon>Gammaproteobacteria</taxon>
        <taxon>Pseudomonadales</taxon>
        <taxon>Pseudomonadaceae</taxon>
        <taxon>Pseudomonas</taxon>
    </lineage>
</organism>
<dbReference type="InterPro" id="IPR009057">
    <property type="entry name" value="Homeodomain-like_sf"/>
</dbReference>
<dbReference type="SMART" id="SM00342">
    <property type="entry name" value="HTH_ARAC"/>
    <property type="match status" value="1"/>
</dbReference>
<evidence type="ECO:0000313" key="9">
    <source>
        <dbReference type="Proteomes" id="UP000501367"/>
    </source>
</evidence>
<comment type="subcellular location">
    <subcellularLocation>
        <location evidence="1">Cytoplasm</location>
    </subcellularLocation>
</comment>
<evidence type="ECO:0000256" key="6">
    <source>
        <dbReference type="ARBA" id="ARBA00037345"/>
    </source>
</evidence>
<comment type="function">
    <text evidence="6">Regulatory protein of the TOL plasmid xyl operons. XylS activates the xylXYZLTEGFJQKIH operon required for the degradation of toluene, m-xylene and p-xylene.</text>
</comment>
<keyword evidence="2" id="KW-0805">Transcription regulation</keyword>
<dbReference type="KEGG" id="pum:HGP31_12100"/>
<keyword evidence="4" id="KW-0010">Activator</keyword>
<gene>
    <name evidence="8" type="ORF">HGP31_12100</name>
</gene>
<evidence type="ECO:0000259" key="7">
    <source>
        <dbReference type="PROSITE" id="PS01124"/>
    </source>
</evidence>
<dbReference type="Pfam" id="PF12833">
    <property type="entry name" value="HTH_18"/>
    <property type="match status" value="1"/>
</dbReference>
<dbReference type="Pfam" id="PF14525">
    <property type="entry name" value="AraC_binding_2"/>
    <property type="match status" value="1"/>
</dbReference>
<keyword evidence="5" id="KW-0804">Transcription</keyword>
<accession>A0AAE6ZTP3</accession>
<dbReference type="EMBL" id="CP051487">
    <property type="protein sequence ID" value="QJC79012.1"/>
    <property type="molecule type" value="Genomic_DNA"/>
</dbReference>
<dbReference type="InterPro" id="IPR035418">
    <property type="entry name" value="AraC-bd_2"/>
</dbReference>
<keyword evidence="3" id="KW-0238">DNA-binding</keyword>
<dbReference type="GO" id="GO:0005737">
    <property type="term" value="C:cytoplasm"/>
    <property type="evidence" value="ECO:0007669"/>
    <property type="project" value="UniProtKB-SubCell"/>
</dbReference>
<dbReference type="InterPro" id="IPR050204">
    <property type="entry name" value="AraC_XylS_family_regulators"/>
</dbReference>
<sequence>MYRNNDTVDTALINQTGQPGQTRIKVTLMNTPSISGPPPSRSEACPARNIPFAAEPLLRSRNIEDAEALLNNHLEERRISLGRRGTLDIAFTLQSLPQMKLFGAQWGGEVRVSSSPLNSWHGILPLQGTISSRPDGLQANGGELLVFSPGHEVDVIWHEGAKAIVIALDAALLLDHLERHHQTHELRLPTRTLLFDSNHRALQSLGSLLRLVDSETGNTSGLLANPTSQSHVQHLFCENLLQLIPSLHTEPQRRLLPGTVKRVVDFIHAHLDQPLDITQLVAISGTSRRSLEQAFRNGLGTSPQRYIQSCRLQAIRKILLSHQPGDLQLSALAFHWGFAQPSHFTAAYKQAFGELPSQTLARPA</sequence>
<evidence type="ECO:0000313" key="8">
    <source>
        <dbReference type="EMBL" id="QJC79012.1"/>
    </source>
</evidence>
<reference evidence="8 9" key="1">
    <citation type="submission" date="2020-04" db="EMBL/GenBank/DDBJ databases">
        <authorList>
            <person name="Yao Y."/>
            <person name="He Z."/>
        </authorList>
    </citation>
    <scope>NUCLEOTIDE SEQUENCE [LARGE SCALE GENOMIC DNA]</scope>
    <source>
        <strain evidence="8 9">CY-1</strain>
    </source>
</reference>
<dbReference type="GO" id="GO:0003700">
    <property type="term" value="F:DNA-binding transcription factor activity"/>
    <property type="evidence" value="ECO:0007669"/>
    <property type="project" value="InterPro"/>
</dbReference>
<feature type="domain" description="HTH araC/xylS-type" evidence="7">
    <location>
        <begin position="261"/>
        <end position="362"/>
    </location>
</feature>
<dbReference type="InterPro" id="IPR018062">
    <property type="entry name" value="HTH_AraC-typ_CS"/>
</dbReference>
<dbReference type="PANTHER" id="PTHR46796:SF6">
    <property type="entry name" value="ARAC SUBFAMILY"/>
    <property type="match status" value="1"/>
</dbReference>
<evidence type="ECO:0000256" key="2">
    <source>
        <dbReference type="ARBA" id="ARBA00023015"/>
    </source>
</evidence>
<dbReference type="GO" id="GO:0009893">
    <property type="term" value="P:positive regulation of metabolic process"/>
    <property type="evidence" value="ECO:0007669"/>
    <property type="project" value="UniProtKB-ARBA"/>
</dbReference>
<dbReference type="PANTHER" id="PTHR46796">
    <property type="entry name" value="HTH-TYPE TRANSCRIPTIONAL ACTIVATOR RHAS-RELATED"/>
    <property type="match status" value="1"/>
</dbReference>
<dbReference type="AlphaFoldDB" id="A0AAE6ZTP3"/>